<accession>A0A5B7H3X5</accession>
<protein>
    <submittedName>
        <fullName evidence="1">Uncharacterized protein</fullName>
    </submittedName>
</protein>
<comment type="caution">
    <text evidence="1">The sequence shown here is derived from an EMBL/GenBank/DDBJ whole genome shotgun (WGS) entry which is preliminary data.</text>
</comment>
<evidence type="ECO:0000313" key="2">
    <source>
        <dbReference type="Proteomes" id="UP000324222"/>
    </source>
</evidence>
<dbReference type="Proteomes" id="UP000324222">
    <property type="component" value="Unassembled WGS sequence"/>
</dbReference>
<name>A0A5B7H3X5_PORTR</name>
<dbReference type="EMBL" id="VSRR010022356">
    <property type="protein sequence ID" value="MPC64639.1"/>
    <property type="molecule type" value="Genomic_DNA"/>
</dbReference>
<proteinExistence type="predicted"/>
<dbReference type="AlphaFoldDB" id="A0A5B7H3X5"/>
<gene>
    <name evidence="1" type="ORF">E2C01_058757</name>
</gene>
<sequence length="68" mass="7600">MRTGPANKRKFKINGNRPSRLIYRGEPSFNSRHQWNDSIIVGHIAAGLWVAEGRTRPICGGEKRLAVG</sequence>
<evidence type="ECO:0000313" key="1">
    <source>
        <dbReference type="EMBL" id="MPC64639.1"/>
    </source>
</evidence>
<keyword evidence="2" id="KW-1185">Reference proteome</keyword>
<reference evidence="1 2" key="1">
    <citation type="submission" date="2019-05" db="EMBL/GenBank/DDBJ databases">
        <title>Another draft genome of Portunus trituberculatus and its Hox gene families provides insights of decapod evolution.</title>
        <authorList>
            <person name="Jeong J.-H."/>
            <person name="Song I."/>
            <person name="Kim S."/>
            <person name="Choi T."/>
            <person name="Kim D."/>
            <person name="Ryu S."/>
            <person name="Kim W."/>
        </authorList>
    </citation>
    <scope>NUCLEOTIDE SEQUENCE [LARGE SCALE GENOMIC DNA]</scope>
    <source>
        <tissue evidence="1">Muscle</tissue>
    </source>
</reference>
<organism evidence="1 2">
    <name type="scientific">Portunus trituberculatus</name>
    <name type="common">Swimming crab</name>
    <name type="synonym">Neptunus trituberculatus</name>
    <dbReference type="NCBI Taxonomy" id="210409"/>
    <lineage>
        <taxon>Eukaryota</taxon>
        <taxon>Metazoa</taxon>
        <taxon>Ecdysozoa</taxon>
        <taxon>Arthropoda</taxon>
        <taxon>Crustacea</taxon>
        <taxon>Multicrustacea</taxon>
        <taxon>Malacostraca</taxon>
        <taxon>Eumalacostraca</taxon>
        <taxon>Eucarida</taxon>
        <taxon>Decapoda</taxon>
        <taxon>Pleocyemata</taxon>
        <taxon>Brachyura</taxon>
        <taxon>Eubrachyura</taxon>
        <taxon>Portunoidea</taxon>
        <taxon>Portunidae</taxon>
        <taxon>Portuninae</taxon>
        <taxon>Portunus</taxon>
    </lineage>
</organism>